<gene>
    <name evidence="1" type="ORF">ACFSDA_02860</name>
</gene>
<evidence type="ECO:0000313" key="2">
    <source>
        <dbReference type="Proteomes" id="UP001597280"/>
    </source>
</evidence>
<sequence>MTHTRLESTQLTIEFPGWEAMMTGRSRMTVPLAAVRGARAEEGWTHEMLGIRSGLVVSGFRKLGTFRHPDGTRRLVAMRRGMPLLRLAVDRDVTGVDEILVSTAEAARLAGLLAAPVSR</sequence>
<dbReference type="Proteomes" id="UP001597280">
    <property type="component" value="Unassembled WGS sequence"/>
</dbReference>
<dbReference type="EMBL" id="JBHUFL010000002">
    <property type="protein sequence ID" value="MFD1834006.1"/>
    <property type="molecule type" value="Genomic_DNA"/>
</dbReference>
<reference evidence="2" key="1">
    <citation type="journal article" date="2019" name="Int. J. Syst. Evol. Microbiol.">
        <title>The Global Catalogue of Microorganisms (GCM) 10K type strain sequencing project: providing services to taxonomists for standard genome sequencing and annotation.</title>
        <authorList>
            <consortium name="The Broad Institute Genomics Platform"/>
            <consortium name="The Broad Institute Genome Sequencing Center for Infectious Disease"/>
            <person name="Wu L."/>
            <person name="Ma J."/>
        </authorList>
    </citation>
    <scope>NUCLEOTIDE SEQUENCE [LARGE SCALE GENOMIC DNA]</scope>
    <source>
        <strain evidence="2">JCM 11650</strain>
    </source>
</reference>
<dbReference type="RefSeq" id="WP_343903456.1">
    <property type="nucleotide sequence ID" value="NZ_BAAAIS010000002.1"/>
</dbReference>
<evidence type="ECO:0000313" key="1">
    <source>
        <dbReference type="EMBL" id="MFD1834006.1"/>
    </source>
</evidence>
<comment type="caution">
    <text evidence="1">The sequence shown here is derived from an EMBL/GenBank/DDBJ whole genome shotgun (WGS) entry which is preliminary data.</text>
</comment>
<name>A0ABW4PX37_9MICO</name>
<protein>
    <submittedName>
        <fullName evidence="1">Uncharacterized protein</fullName>
    </submittedName>
</protein>
<proteinExistence type="predicted"/>
<accession>A0ABW4PX37</accession>
<organism evidence="1 2">
    <name type="scientific">Brachybacterium rhamnosum</name>
    <dbReference type="NCBI Taxonomy" id="173361"/>
    <lineage>
        <taxon>Bacteria</taxon>
        <taxon>Bacillati</taxon>
        <taxon>Actinomycetota</taxon>
        <taxon>Actinomycetes</taxon>
        <taxon>Micrococcales</taxon>
        <taxon>Dermabacteraceae</taxon>
        <taxon>Brachybacterium</taxon>
    </lineage>
</organism>
<keyword evidence="2" id="KW-1185">Reference proteome</keyword>